<gene>
    <name evidence="1" type="ORF">IHE45_05G181200</name>
</gene>
<sequence length="393" mass="45757">MGLLLPYYSQSDPGSTPFDKMMPWLIGLSRHRPLRPAVELQRATLVNVKLKWTKDRTLDSVVSRERHLRPVLHLIERISADSRGQSPAQELLPRRHHSEVSTFMRRFPSVFYETFSSRTGGPWFALTNAAYRLRQRELQLLCQMESDLVDRLRRLLMMSVDRALPLGTIDQLRWDMGLPSCYQRSLVPRYPTFFDLVQPPGDERVWMKLVSWDTRLAVSELQRSRAAEVSEEGEEECLAFPVRFPRGFGLKKKCMEWLHEWQTLPYTSPYADASGLDPRTDVSEKRNVGVFHELLHLTLGKKTERKNVSNLRKALSLPQKFTKVFERHPGIFYLSQKMATQTVVLREAYGAGRELLYKHPLIDIRDEYLALMKDSWTTRRSDERDDECTSVSS</sequence>
<evidence type="ECO:0000313" key="2">
    <source>
        <dbReference type="Proteomes" id="UP000827976"/>
    </source>
</evidence>
<proteinExistence type="predicted"/>
<accession>A0ACB7W7R0</accession>
<comment type="caution">
    <text evidence="1">The sequence shown here is derived from an EMBL/GenBank/DDBJ whole genome shotgun (WGS) entry which is preliminary data.</text>
</comment>
<evidence type="ECO:0000313" key="1">
    <source>
        <dbReference type="EMBL" id="KAH7683414.1"/>
    </source>
</evidence>
<reference evidence="2" key="1">
    <citation type="journal article" date="2022" name="Nat. Commun.">
        <title>Chromosome evolution and the genetic basis of agronomically important traits in greater yam.</title>
        <authorList>
            <person name="Bredeson J.V."/>
            <person name="Lyons J.B."/>
            <person name="Oniyinde I.O."/>
            <person name="Okereke N.R."/>
            <person name="Kolade O."/>
            <person name="Nnabue I."/>
            <person name="Nwadili C.O."/>
            <person name="Hribova E."/>
            <person name="Parker M."/>
            <person name="Nwogha J."/>
            <person name="Shu S."/>
            <person name="Carlson J."/>
            <person name="Kariba R."/>
            <person name="Muthemba S."/>
            <person name="Knop K."/>
            <person name="Barton G.J."/>
            <person name="Sherwood A.V."/>
            <person name="Lopez-Montes A."/>
            <person name="Asiedu R."/>
            <person name="Jamnadass R."/>
            <person name="Muchugi A."/>
            <person name="Goodstein D."/>
            <person name="Egesi C.N."/>
            <person name="Featherston J."/>
            <person name="Asfaw A."/>
            <person name="Simpson G.G."/>
            <person name="Dolezel J."/>
            <person name="Hendre P.S."/>
            <person name="Van Deynze A."/>
            <person name="Kumar P.L."/>
            <person name="Obidiegwu J.E."/>
            <person name="Bhattacharjee R."/>
            <person name="Rokhsar D.S."/>
        </authorList>
    </citation>
    <scope>NUCLEOTIDE SEQUENCE [LARGE SCALE GENOMIC DNA]</scope>
    <source>
        <strain evidence="2">cv. TDa95/00328</strain>
    </source>
</reference>
<name>A0ACB7W7R0_DIOAL</name>
<protein>
    <submittedName>
        <fullName evidence="1">Plant organelle RNA recognition domain-containing protein</fullName>
    </submittedName>
</protein>
<organism evidence="1 2">
    <name type="scientific">Dioscorea alata</name>
    <name type="common">Purple yam</name>
    <dbReference type="NCBI Taxonomy" id="55571"/>
    <lineage>
        <taxon>Eukaryota</taxon>
        <taxon>Viridiplantae</taxon>
        <taxon>Streptophyta</taxon>
        <taxon>Embryophyta</taxon>
        <taxon>Tracheophyta</taxon>
        <taxon>Spermatophyta</taxon>
        <taxon>Magnoliopsida</taxon>
        <taxon>Liliopsida</taxon>
        <taxon>Dioscoreales</taxon>
        <taxon>Dioscoreaceae</taxon>
        <taxon>Dioscorea</taxon>
    </lineage>
</organism>
<dbReference type="EMBL" id="CM037015">
    <property type="protein sequence ID" value="KAH7683414.1"/>
    <property type="molecule type" value="Genomic_DNA"/>
</dbReference>
<keyword evidence="2" id="KW-1185">Reference proteome</keyword>
<dbReference type="Proteomes" id="UP000827976">
    <property type="component" value="Chromosome 5"/>
</dbReference>